<protein>
    <submittedName>
        <fullName evidence="2">Multidrug efflux pump subunit AcrB</fullName>
    </submittedName>
</protein>
<dbReference type="PANTHER" id="PTHR32063:SF33">
    <property type="entry name" value="RND SUPERFAMILY EFFLUX PUMP PERMEASE COMPONENT"/>
    <property type="match status" value="1"/>
</dbReference>
<dbReference type="GO" id="GO:0042910">
    <property type="term" value="F:xenobiotic transmembrane transporter activity"/>
    <property type="evidence" value="ECO:0007669"/>
    <property type="project" value="TreeGrafter"/>
</dbReference>
<dbReference type="RefSeq" id="WP_074869803.1">
    <property type="nucleotide sequence ID" value="NZ_FOAS01000014.1"/>
</dbReference>
<dbReference type="PANTHER" id="PTHR32063">
    <property type="match status" value="1"/>
</dbReference>
<name>A0A1H7REN3_9GAMM</name>
<dbReference type="SUPFAM" id="SSF82693">
    <property type="entry name" value="Multidrug efflux transporter AcrB pore domain, PN1, PN2, PC1 and PC2 subdomains"/>
    <property type="match status" value="2"/>
</dbReference>
<dbReference type="GO" id="GO:0005886">
    <property type="term" value="C:plasma membrane"/>
    <property type="evidence" value="ECO:0007669"/>
    <property type="project" value="TreeGrafter"/>
</dbReference>
<keyword evidence="1" id="KW-1133">Transmembrane helix</keyword>
<sequence length="1041" mass="114893">MSNQQGGVLAWWARNPVAANLLMVFILLLGIFSYLQLKKRTFPDFEVYTIQVTVPFLGGAPEDVEKGVVIKIEEAVQDLKGIKRINSTATDVLATVLIELQTGVDIDTSLNDIKNRIDAITSFPDEAEKPIVAKFEPRQQVLWLSLHGNLDDTLRKRLAQQIRDEVLSLPEVNQAEVVGDRDFEISIEISETALRRYGLSFDDVARAVRQSAIDLSGGQLKTSGGDLQLRSQTQVYQGDEFRQLLLRTFADGSRLYLGDVATVRDGFVESQGFSRFNGTPSLSIQVVSLGDQNDLAIAKAVKDYVAERRATLPPGVELDSWGDASYYLNDRLDMMFRNMLQGALLVFLVLSLFLRLRVAFWVILGIPVAFAGALWLMNNPLLPVGINMLSLFGFILVLGIVVDDAIIIGESIYTEVNEHGHSLHNVINGAERVATAATFGVLTTVVAFVPMLFIEGTAGAFFESLALVVILCLLFSLVESKWILPAHLAHGAMPPLNPSSRWQRVQAACSGALERIAREHYPRWLAHALHYRAVTVALFVALLLFGASLMVGGLVKVEIFPDVPSDFIRTNLTMNNGTPSEARNAALDRMEAALYEVDAEYRQTFPEAEHGFIQYVLVFTDSELGGQLVVELAKPEDRLWDAKTIENKWRSAVGQLPGARQLRFYSGTHIGGGSALDFQLSGNHYDNLKRASEALSAALAEYDGVFDIRSSFSAGAEELRIHITPQAEALGLTQAELARQVRQAFYGEEAQRIQRGRDDIRVMVRYPESARRSMADLENMRIRTTSGDEVPFTSVARIERSAALASITRSDRQRVVSITADIDQSRTQSGTVIEDIEQRVIPRILAQYPGVSYNLTGSAEEQQKFVSDFAKKFALAIIGIYILLAVPLKSYSQPLLIMSAIPYGFVGAVVGHWLIGQSFSMLSCFGLIALSGVVVNDSLVMVDFVNRGREQGLNRTEAILQAGSQRFRAIILTSLTTFFGLLPILFETSLQAQFLKPMATALGFGILFATAITLFLVPSLYLILADLRQAIRQRVNQSNTA</sequence>
<feature type="transmembrane region" description="Helical" evidence="1">
    <location>
        <begin position="869"/>
        <end position="888"/>
    </location>
</feature>
<organism evidence="2 3">
    <name type="scientific">Atopomonas hussainii</name>
    <dbReference type="NCBI Taxonomy" id="1429083"/>
    <lineage>
        <taxon>Bacteria</taxon>
        <taxon>Pseudomonadati</taxon>
        <taxon>Pseudomonadota</taxon>
        <taxon>Gammaproteobacteria</taxon>
        <taxon>Pseudomonadales</taxon>
        <taxon>Pseudomonadaceae</taxon>
        <taxon>Atopomonas</taxon>
    </lineage>
</organism>
<feature type="transmembrane region" description="Helical" evidence="1">
    <location>
        <begin position="17"/>
        <end position="35"/>
    </location>
</feature>
<feature type="transmembrane region" description="Helical" evidence="1">
    <location>
        <begin position="998"/>
        <end position="1024"/>
    </location>
</feature>
<dbReference type="Gene3D" id="3.30.70.1320">
    <property type="entry name" value="Multidrug efflux transporter AcrB pore domain like"/>
    <property type="match status" value="1"/>
</dbReference>
<dbReference type="InterPro" id="IPR001036">
    <property type="entry name" value="Acrflvin-R"/>
</dbReference>
<keyword evidence="1" id="KW-0812">Transmembrane</keyword>
<dbReference type="SUPFAM" id="SSF82866">
    <property type="entry name" value="Multidrug efflux transporter AcrB transmembrane domain"/>
    <property type="match status" value="2"/>
</dbReference>
<dbReference type="InterPro" id="IPR027463">
    <property type="entry name" value="AcrB_DN_DC_subdom"/>
</dbReference>
<dbReference type="Gene3D" id="1.20.1640.10">
    <property type="entry name" value="Multidrug efflux transporter AcrB transmembrane domain"/>
    <property type="match status" value="2"/>
</dbReference>
<evidence type="ECO:0000256" key="1">
    <source>
        <dbReference type="SAM" id="Phobius"/>
    </source>
</evidence>
<proteinExistence type="predicted"/>
<feature type="transmembrane region" description="Helical" evidence="1">
    <location>
        <begin position="533"/>
        <end position="555"/>
    </location>
</feature>
<dbReference type="Proteomes" id="UP000185766">
    <property type="component" value="Unassembled WGS sequence"/>
</dbReference>
<dbReference type="Gene3D" id="3.30.70.1440">
    <property type="entry name" value="Multidrug efflux transporter AcrB pore domain"/>
    <property type="match status" value="1"/>
</dbReference>
<keyword evidence="1" id="KW-0472">Membrane</keyword>
<dbReference type="SUPFAM" id="SSF82714">
    <property type="entry name" value="Multidrug efflux transporter AcrB TolC docking domain, DN and DC subdomains"/>
    <property type="match status" value="2"/>
</dbReference>
<feature type="transmembrane region" description="Helical" evidence="1">
    <location>
        <begin position="895"/>
        <end position="915"/>
    </location>
</feature>
<evidence type="ECO:0000313" key="2">
    <source>
        <dbReference type="EMBL" id="SEL58539.1"/>
    </source>
</evidence>
<dbReference type="PRINTS" id="PR00702">
    <property type="entry name" value="ACRIFLAVINRP"/>
</dbReference>
<accession>A0A1H7REN3</accession>
<dbReference type="Gene3D" id="3.30.2090.10">
    <property type="entry name" value="Multidrug efflux transporter AcrB TolC docking domain, DN and DC subdomains"/>
    <property type="match status" value="2"/>
</dbReference>
<keyword evidence="3" id="KW-1185">Reference proteome</keyword>
<dbReference type="EMBL" id="FOAS01000014">
    <property type="protein sequence ID" value="SEL58539.1"/>
    <property type="molecule type" value="Genomic_DNA"/>
</dbReference>
<dbReference type="AlphaFoldDB" id="A0A1H7REN3"/>
<dbReference type="Pfam" id="PF00873">
    <property type="entry name" value="ACR_tran"/>
    <property type="match status" value="1"/>
</dbReference>
<feature type="transmembrane region" description="Helical" evidence="1">
    <location>
        <begin position="927"/>
        <end position="946"/>
    </location>
</feature>
<feature type="transmembrane region" description="Helical" evidence="1">
    <location>
        <begin position="460"/>
        <end position="478"/>
    </location>
</feature>
<reference evidence="2 3" key="1">
    <citation type="submission" date="2016-10" db="EMBL/GenBank/DDBJ databases">
        <authorList>
            <person name="de Groot N.N."/>
        </authorList>
    </citation>
    <scope>NUCLEOTIDE SEQUENCE [LARGE SCALE GENOMIC DNA]</scope>
    <source>
        <strain evidence="2 3">JCM 19513</strain>
    </source>
</reference>
<feature type="transmembrane region" description="Helical" evidence="1">
    <location>
        <begin position="389"/>
        <end position="413"/>
    </location>
</feature>
<dbReference type="Gene3D" id="3.30.70.1430">
    <property type="entry name" value="Multidrug efflux transporter AcrB pore domain"/>
    <property type="match status" value="2"/>
</dbReference>
<gene>
    <name evidence="2" type="ORF">SAMN05216214_114114</name>
</gene>
<dbReference type="STRING" id="1429083.GCA_001885685_03247"/>
<feature type="transmembrane region" description="Helical" evidence="1">
    <location>
        <begin position="433"/>
        <end position="454"/>
    </location>
</feature>
<evidence type="ECO:0000313" key="3">
    <source>
        <dbReference type="Proteomes" id="UP000185766"/>
    </source>
</evidence>
<feature type="transmembrane region" description="Helical" evidence="1">
    <location>
        <begin position="967"/>
        <end position="986"/>
    </location>
</feature>
<feature type="transmembrane region" description="Helical" evidence="1">
    <location>
        <begin position="344"/>
        <end position="377"/>
    </location>
</feature>